<name>A0A444MH96_9SPHI</name>
<keyword evidence="1" id="KW-0121">Carboxypeptidase</keyword>
<reference evidence="1 2" key="1">
    <citation type="submission" date="2019-01" db="EMBL/GenBank/DDBJ databases">
        <title>Mucilaginibacter antarcticum sp. nov., isolated from antarctic soil.</title>
        <authorList>
            <person name="Yan Y.-Q."/>
            <person name="Du Z.-J."/>
        </authorList>
    </citation>
    <scope>NUCLEOTIDE SEQUENCE [LARGE SCALE GENOMIC DNA]</scope>
    <source>
        <strain evidence="1 2">F01003</strain>
    </source>
</reference>
<proteinExistence type="predicted"/>
<dbReference type="Gene3D" id="2.60.40.1120">
    <property type="entry name" value="Carboxypeptidase-like, regulatory domain"/>
    <property type="match status" value="1"/>
</dbReference>
<dbReference type="AlphaFoldDB" id="A0A444MH96"/>
<dbReference type="Pfam" id="PF13715">
    <property type="entry name" value="CarbopepD_reg_2"/>
    <property type="match status" value="1"/>
</dbReference>
<evidence type="ECO:0000313" key="1">
    <source>
        <dbReference type="EMBL" id="RWY46063.1"/>
    </source>
</evidence>
<dbReference type="InterPro" id="IPR043741">
    <property type="entry name" value="DUF5686"/>
</dbReference>
<dbReference type="Proteomes" id="UP000286701">
    <property type="component" value="Unassembled WGS sequence"/>
</dbReference>
<keyword evidence="2" id="KW-1185">Reference proteome</keyword>
<keyword evidence="1" id="KW-0378">Hydrolase</keyword>
<dbReference type="InterPro" id="IPR008969">
    <property type="entry name" value="CarboxyPept-like_regulatory"/>
</dbReference>
<dbReference type="SUPFAM" id="SSF49464">
    <property type="entry name" value="Carboxypeptidase regulatory domain-like"/>
    <property type="match status" value="1"/>
</dbReference>
<accession>A0A444MH96</accession>
<gene>
    <name evidence="1" type="ORF">EPL05_23750</name>
</gene>
<organism evidence="1 2">
    <name type="scientific">Mucilaginibacter gilvus</name>
    <dbReference type="NCBI Taxonomy" id="2305909"/>
    <lineage>
        <taxon>Bacteria</taxon>
        <taxon>Pseudomonadati</taxon>
        <taxon>Bacteroidota</taxon>
        <taxon>Sphingobacteriia</taxon>
        <taxon>Sphingobacteriales</taxon>
        <taxon>Sphingobacteriaceae</taxon>
        <taxon>Mucilaginibacter</taxon>
    </lineage>
</organism>
<dbReference type="Pfam" id="PF18939">
    <property type="entry name" value="DUF5686"/>
    <property type="match status" value="1"/>
</dbReference>
<protein>
    <submittedName>
        <fullName evidence="1">Carboxypeptidase-like regulatory domain-containing protein</fullName>
    </submittedName>
</protein>
<dbReference type="OrthoDB" id="983143at2"/>
<dbReference type="GO" id="GO:0004180">
    <property type="term" value="F:carboxypeptidase activity"/>
    <property type="evidence" value="ECO:0007669"/>
    <property type="project" value="UniProtKB-KW"/>
</dbReference>
<evidence type="ECO:0000313" key="2">
    <source>
        <dbReference type="Proteomes" id="UP000286701"/>
    </source>
</evidence>
<dbReference type="EMBL" id="SBIW01000031">
    <property type="protein sequence ID" value="RWY46063.1"/>
    <property type="molecule type" value="Genomic_DNA"/>
</dbReference>
<sequence length="839" mass="94832">MVFEVKILVFVFLISMVGELASAQKITLTGKITDANTKDPVTYATIAVKGTSVGTHSDFDGNFHLELTRIKDSVTISSIGYQPKSVLISSTLVQTLNVQLQPSSQILQEVRIGPKGYVNPAWAIMKEVIRHKAGNDPRSLQSYEYESYSRIELDANHLSEKLLRKKFIKKALSLADSLKITDADKMPVLPLFLSETISDFFYQGKPEAKREDIRRTKTNGIGFEDGTLLAQLTGSSFQQYNFYKNFVSAAGKDFASPLSDSWKGWYDYELDNRNAVVNGKTCYQISFKPKRPQDLAFTGTIWIAVENYALYQIKATIEPSANLNFIHQIAVQQQMESGKPDEPWLPQKTRILLEVGQLTSGSSGFLAKIYTVNKNTISNRVYPPDFFKNTISVADNAQTKDERYWDMNRPDSLTLAEKSVYHLIDTVKSIPTVRNYLMAADLLINGYYREGDISIGPLLNSYSYNNVEGNRIRVGFKTNSSFNKKWILGGYLAYGTKDQDVKFGTSVDFILSRKNWTEAGISFTHDLNQVALLSDSYLYQRNNLFSAFTRFGKIDRRKVFDQDIVTAYLKRDLFKGFTEKVSISNWSLDPQFLFQFNDPKGGISHQLVVSELQLETQWSPGSQPLLSETVNRAIHLKSNITAPVFTFRYTLGLKGALGGDFSYQKFSLNVSQTLKLGGLGRGKYSFSAGYIPSTVPYPLLENHLGNQTFIYNPNAFNLMRFFEFASDKYASLSYTQHFEGLLLNSLPLIKNFKWRLVGTANLLYGDISRNNKINIFDNQSIALKGLSNNPYIEAGYGVENIFKFLRVDFIHRLTYRDNLNSVNGSPKNFGIKISAQIRL</sequence>
<keyword evidence="1" id="KW-0645">Protease</keyword>
<comment type="caution">
    <text evidence="1">The sequence shown here is derived from an EMBL/GenBank/DDBJ whole genome shotgun (WGS) entry which is preliminary data.</text>
</comment>